<name>A0A250IGE5_9BACT</name>
<keyword evidence="1" id="KW-0812">Transmembrane</keyword>
<dbReference type="EMBL" id="CP022163">
    <property type="protein sequence ID" value="ATB30899.1"/>
    <property type="molecule type" value="Genomic_DNA"/>
</dbReference>
<keyword evidence="1" id="KW-1133">Transmembrane helix</keyword>
<dbReference type="OrthoDB" id="5508496at2"/>
<dbReference type="RefSeq" id="WP_095979299.1">
    <property type="nucleotide sequence ID" value="NZ_CP022163.1"/>
</dbReference>
<feature type="transmembrane region" description="Helical" evidence="1">
    <location>
        <begin position="60"/>
        <end position="81"/>
    </location>
</feature>
<evidence type="ECO:0000313" key="2">
    <source>
        <dbReference type="EMBL" id="ATB30899.1"/>
    </source>
</evidence>
<gene>
    <name evidence="2" type="ORF">MEBOL_004361</name>
</gene>
<feature type="transmembrane region" description="Helical" evidence="1">
    <location>
        <begin position="128"/>
        <end position="152"/>
    </location>
</feature>
<dbReference type="KEGG" id="mbd:MEBOL_004361"/>
<keyword evidence="1" id="KW-0472">Membrane</keyword>
<accession>A0A250IGE5</accession>
<reference evidence="2 3" key="1">
    <citation type="submission" date="2017-06" db="EMBL/GenBank/DDBJ databases">
        <authorList>
            <person name="Kim H.J."/>
            <person name="Triplett B.A."/>
        </authorList>
    </citation>
    <scope>NUCLEOTIDE SEQUENCE [LARGE SCALE GENOMIC DNA]</scope>
    <source>
        <strain evidence="2 3">DSM 14713</strain>
    </source>
</reference>
<evidence type="ECO:0000313" key="3">
    <source>
        <dbReference type="Proteomes" id="UP000217289"/>
    </source>
</evidence>
<dbReference type="Proteomes" id="UP000217289">
    <property type="component" value="Chromosome"/>
</dbReference>
<dbReference type="AlphaFoldDB" id="A0A250IGE5"/>
<protein>
    <submittedName>
        <fullName evidence="2">Uncharacterized protein</fullName>
    </submittedName>
</protein>
<keyword evidence="3" id="KW-1185">Reference proteome</keyword>
<evidence type="ECO:0000256" key="1">
    <source>
        <dbReference type="SAM" id="Phobius"/>
    </source>
</evidence>
<proteinExistence type="predicted"/>
<sequence>MNAIALSHAAQRRPFSVYARVLATQILYVAPLLWLLELLQNQAWKAANGTYGWVYPDSPYGWFSFGSMVLWVGSVFLMWTLHYYWFHPKQFRLWTRIGIASAICWAGEWVGGFMAVELTGKHLHVWPGAALVYVSFPALFFWVSNVIIYHLLTVYGADLTPAYDTPADL</sequence>
<organism evidence="2 3">
    <name type="scientific">Melittangium boletus DSM 14713</name>
    <dbReference type="NCBI Taxonomy" id="1294270"/>
    <lineage>
        <taxon>Bacteria</taxon>
        <taxon>Pseudomonadati</taxon>
        <taxon>Myxococcota</taxon>
        <taxon>Myxococcia</taxon>
        <taxon>Myxococcales</taxon>
        <taxon>Cystobacterineae</taxon>
        <taxon>Archangiaceae</taxon>
        <taxon>Melittangium</taxon>
    </lineage>
</organism>
<feature type="transmembrane region" description="Helical" evidence="1">
    <location>
        <begin position="21"/>
        <end position="40"/>
    </location>
</feature>
<feature type="transmembrane region" description="Helical" evidence="1">
    <location>
        <begin position="93"/>
        <end position="116"/>
    </location>
</feature>